<dbReference type="InterPro" id="IPR020339">
    <property type="entry name" value="C20orf85-like"/>
</dbReference>
<dbReference type="KEGG" id="lgi:LOTGIDRAFT_169762"/>
<dbReference type="Proteomes" id="UP000030746">
    <property type="component" value="Unassembled WGS sequence"/>
</dbReference>
<dbReference type="PANTHER" id="PTHR31909">
    <property type="entry name" value="CHROMOSOME 20 ORF85 FAMILY MEMBER"/>
    <property type="match status" value="1"/>
</dbReference>
<dbReference type="OMA" id="WKDHVRH"/>
<evidence type="ECO:0000313" key="2">
    <source>
        <dbReference type="Proteomes" id="UP000030746"/>
    </source>
</evidence>
<keyword evidence="2" id="KW-1185">Reference proteome</keyword>
<sequence length="129" mass="15195">MPVNFVHNDEIWKDHVHHETFSQLRVWPDRWGYLVREYESLNLILEGKEPLPPMPPTKFEDRGKIKFPPIVQSHIPTRPKDFPRSTAQLIGWRVKSDNVVYDMNKKCNTKTKGKSGMLRVFNWPREAAA</sequence>
<evidence type="ECO:0000313" key="1">
    <source>
        <dbReference type="EMBL" id="ESO82942.1"/>
    </source>
</evidence>
<dbReference type="CTD" id="20241217"/>
<protein>
    <submittedName>
        <fullName evidence="1">Uncharacterized protein</fullName>
    </submittedName>
</protein>
<dbReference type="PANTHER" id="PTHR31909:SF3">
    <property type="entry name" value="SIMILAR TO PROTEIN C20ORF85 HOMOLOG"/>
    <property type="match status" value="1"/>
</dbReference>
<dbReference type="RefSeq" id="XP_009066311.1">
    <property type="nucleotide sequence ID" value="XM_009068063.1"/>
</dbReference>
<accession>V3ZFR3</accession>
<dbReference type="Pfam" id="PF14945">
    <property type="entry name" value="LLC1"/>
    <property type="match status" value="1"/>
</dbReference>
<dbReference type="GeneID" id="20241217"/>
<organism evidence="1 2">
    <name type="scientific">Lottia gigantea</name>
    <name type="common">Giant owl limpet</name>
    <dbReference type="NCBI Taxonomy" id="225164"/>
    <lineage>
        <taxon>Eukaryota</taxon>
        <taxon>Metazoa</taxon>
        <taxon>Spiralia</taxon>
        <taxon>Lophotrochozoa</taxon>
        <taxon>Mollusca</taxon>
        <taxon>Gastropoda</taxon>
        <taxon>Patellogastropoda</taxon>
        <taxon>Lottioidea</taxon>
        <taxon>Lottiidae</taxon>
        <taxon>Lottia</taxon>
    </lineage>
</organism>
<dbReference type="HOGENOM" id="CLU_125517_0_0_1"/>
<name>V3ZFR3_LOTGI</name>
<gene>
    <name evidence="1" type="ORF">LOTGIDRAFT_169762</name>
</gene>
<proteinExistence type="predicted"/>
<dbReference type="AlphaFoldDB" id="V3ZFR3"/>
<dbReference type="EMBL" id="KB203827">
    <property type="protein sequence ID" value="ESO82942.1"/>
    <property type="molecule type" value="Genomic_DNA"/>
</dbReference>
<dbReference type="OrthoDB" id="10031946at2759"/>
<reference evidence="1 2" key="1">
    <citation type="journal article" date="2013" name="Nature">
        <title>Insights into bilaterian evolution from three spiralian genomes.</title>
        <authorList>
            <person name="Simakov O."/>
            <person name="Marletaz F."/>
            <person name="Cho S.J."/>
            <person name="Edsinger-Gonzales E."/>
            <person name="Havlak P."/>
            <person name="Hellsten U."/>
            <person name="Kuo D.H."/>
            <person name="Larsson T."/>
            <person name="Lv J."/>
            <person name="Arendt D."/>
            <person name="Savage R."/>
            <person name="Osoegawa K."/>
            <person name="de Jong P."/>
            <person name="Grimwood J."/>
            <person name="Chapman J.A."/>
            <person name="Shapiro H."/>
            <person name="Aerts A."/>
            <person name="Otillar R.P."/>
            <person name="Terry A.Y."/>
            <person name="Boore J.L."/>
            <person name="Grigoriev I.V."/>
            <person name="Lindberg D.R."/>
            <person name="Seaver E.C."/>
            <person name="Weisblat D.A."/>
            <person name="Putnam N.H."/>
            <person name="Rokhsar D.S."/>
        </authorList>
    </citation>
    <scope>NUCLEOTIDE SEQUENCE [LARGE SCALE GENOMIC DNA]</scope>
</reference>